<dbReference type="GO" id="GO:0000287">
    <property type="term" value="F:magnesium ion binding"/>
    <property type="evidence" value="ECO:0007669"/>
    <property type="project" value="TreeGrafter"/>
</dbReference>
<organism evidence="1 2">
    <name type="scientific">Streptomyces fulvorobeus</name>
    <dbReference type="NCBI Taxonomy" id="284028"/>
    <lineage>
        <taxon>Bacteria</taxon>
        <taxon>Bacillati</taxon>
        <taxon>Actinomycetota</taxon>
        <taxon>Actinomycetes</taxon>
        <taxon>Kitasatosporales</taxon>
        <taxon>Streptomycetaceae</taxon>
        <taxon>Streptomyces</taxon>
    </lineage>
</organism>
<dbReference type="EMBL" id="BLWC01000001">
    <property type="protein sequence ID" value="GFM98748.1"/>
    <property type="molecule type" value="Genomic_DNA"/>
</dbReference>
<name>A0A7J0C8Q2_9ACTN</name>
<sequence>MRPGWVAVPASERSKVRPWSTTGVPGLRALHRVALMPTPPAPPFTLVATDLDGTLLRPGDLVSPRTHAALALAAAAGARHLVVTGRPVPGIRGLLAALGTRGPVVCGQGTQLYDAGTGRLLNSVTLDRELADTALGKIEAEVGAVFAAVDQDGVDGRTLIEPGYLMAHPTLPAVRARNRDALWESPIIKVLVRHPELGDDALAAAARAVVGDLATVTMAGPGTVELAPYGVDKGTGLALAAEALGLDPAGTIAFGDMPNDLPMFLRSGHGVAMADAHPELRAAADEVTSSNEEDGVAEVLERVFGRG</sequence>
<dbReference type="NCBIfam" id="TIGR01484">
    <property type="entry name" value="HAD-SF-IIB"/>
    <property type="match status" value="1"/>
</dbReference>
<dbReference type="SFLD" id="SFLDG01140">
    <property type="entry name" value="C2.B:_Phosphomannomutase_and_P"/>
    <property type="match status" value="1"/>
</dbReference>
<dbReference type="PANTHER" id="PTHR10000:SF8">
    <property type="entry name" value="HAD SUPERFAMILY HYDROLASE-LIKE, TYPE 3"/>
    <property type="match status" value="1"/>
</dbReference>
<dbReference type="Pfam" id="PF08282">
    <property type="entry name" value="Hydrolase_3"/>
    <property type="match status" value="1"/>
</dbReference>
<dbReference type="InterPro" id="IPR036412">
    <property type="entry name" value="HAD-like_sf"/>
</dbReference>
<dbReference type="Proteomes" id="UP000498980">
    <property type="component" value="Unassembled WGS sequence"/>
</dbReference>
<dbReference type="InterPro" id="IPR000150">
    <property type="entry name" value="Cof"/>
</dbReference>
<proteinExistence type="predicted"/>
<dbReference type="SUPFAM" id="SSF56784">
    <property type="entry name" value="HAD-like"/>
    <property type="match status" value="1"/>
</dbReference>
<gene>
    <name evidence="1" type="ORF">Sfulv_35590</name>
</gene>
<dbReference type="PANTHER" id="PTHR10000">
    <property type="entry name" value="PHOSPHOSERINE PHOSPHATASE"/>
    <property type="match status" value="1"/>
</dbReference>
<dbReference type="AlphaFoldDB" id="A0A7J0C8Q2"/>
<dbReference type="NCBIfam" id="TIGR00099">
    <property type="entry name" value="Cof-subfamily"/>
    <property type="match status" value="1"/>
</dbReference>
<protein>
    <submittedName>
        <fullName evidence="1">Hydrolase</fullName>
    </submittedName>
</protein>
<keyword evidence="2" id="KW-1185">Reference proteome</keyword>
<accession>A0A7J0C8Q2</accession>
<evidence type="ECO:0000313" key="2">
    <source>
        <dbReference type="Proteomes" id="UP000498980"/>
    </source>
</evidence>
<dbReference type="GO" id="GO:0016791">
    <property type="term" value="F:phosphatase activity"/>
    <property type="evidence" value="ECO:0007669"/>
    <property type="project" value="UniProtKB-ARBA"/>
</dbReference>
<keyword evidence="1" id="KW-0378">Hydrolase</keyword>
<dbReference type="InterPro" id="IPR023214">
    <property type="entry name" value="HAD_sf"/>
</dbReference>
<dbReference type="Gene3D" id="3.40.50.1000">
    <property type="entry name" value="HAD superfamily/HAD-like"/>
    <property type="match status" value="1"/>
</dbReference>
<comment type="caution">
    <text evidence="1">The sequence shown here is derived from an EMBL/GenBank/DDBJ whole genome shotgun (WGS) entry which is preliminary data.</text>
</comment>
<dbReference type="InterPro" id="IPR006379">
    <property type="entry name" value="HAD-SF_hydro_IIB"/>
</dbReference>
<reference evidence="1 2" key="1">
    <citation type="submission" date="2020-05" db="EMBL/GenBank/DDBJ databases">
        <title>Whole genome shotgun sequence of Streptomyces fulvorobeus NBRC 15897.</title>
        <authorList>
            <person name="Komaki H."/>
            <person name="Tamura T."/>
        </authorList>
    </citation>
    <scope>NUCLEOTIDE SEQUENCE [LARGE SCALE GENOMIC DNA]</scope>
    <source>
        <strain evidence="1 2">NBRC 15897</strain>
    </source>
</reference>
<dbReference type="Gene3D" id="3.30.1240.10">
    <property type="match status" value="1"/>
</dbReference>
<dbReference type="SFLD" id="SFLDS00003">
    <property type="entry name" value="Haloacid_Dehalogenase"/>
    <property type="match status" value="1"/>
</dbReference>
<evidence type="ECO:0000313" key="1">
    <source>
        <dbReference type="EMBL" id="GFM98748.1"/>
    </source>
</evidence>
<dbReference type="GO" id="GO:0005829">
    <property type="term" value="C:cytosol"/>
    <property type="evidence" value="ECO:0007669"/>
    <property type="project" value="TreeGrafter"/>
</dbReference>